<dbReference type="AlphaFoldDB" id="A0RTR7"/>
<name>A0RTR7_CENSY</name>
<proteinExistence type="predicted"/>
<organism evidence="1 2">
    <name type="scientific">Cenarchaeum symbiosum (strain A)</name>
    <dbReference type="NCBI Taxonomy" id="414004"/>
    <lineage>
        <taxon>Archaea</taxon>
        <taxon>Nitrososphaerota</taxon>
        <taxon>Candidatus Cenarchaeales</taxon>
        <taxon>Candidatus Cenarchaeaceae</taxon>
        <taxon>Candidatus Cenarchaeum</taxon>
    </lineage>
</organism>
<gene>
    <name evidence="1" type="ordered locus">CENSYa_0089</name>
</gene>
<evidence type="ECO:0000313" key="2">
    <source>
        <dbReference type="Proteomes" id="UP000000758"/>
    </source>
</evidence>
<dbReference type="EMBL" id="DP000238">
    <property type="protein sequence ID" value="ABK76734.1"/>
    <property type="molecule type" value="Genomic_DNA"/>
</dbReference>
<dbReference type="Proteomes" id="UP000000758">
    <property type="component" value="Chromosome"/>
</dbReference>
<keyword evidence="2" id="KW-1185">Reference proteome</keyword>
<accession>A0RTR7</accession>
<dbReference type="EnsemblBacteria" id="ABK76734">
    <property type="protein sequence ID" value="ABK76734"/>
    <property type="gene ID" value="CENSYa_0089"/>
</dbReference>
<dbReference type="KEGG" id="csy:CENSYa_0089"/>
<reference evidence="1 2" key="1">
    <citation type="journal article" date="2006" name="Proc. Natl. Acad. Sci. U.S.A.">
        <title>Genomic analysis of the uncultivated marine crenarchaeote Cenarchaeum symbiosum.</title>
        <authorList>
            <person name="Hallam S.J."/>
            <person name="Konstantinidis K.T."/>
            <person name="Putnam N."/>
            <person name="Schleper C."/>
            <person name="Watanabe Y."/>
            <person name="Sugahara J."/>
            <person name="Preston C."/>
            <person name="de la Torre J."/>
            <person name="Richardson P.M."/>
            <person name="DeLong E.F."/>
        </authorList>
    </citation>
    <scope>NUCLEOTIDE SEQUENCE [LARGE SCALE GENOMIC DNA]</scope>
    <source>
        <strain evidence="2">A</strain>
    </source>
</reference>
<sequence>MSARQRPYPLRPGSSACIRACRALSVTPPGEPPMPPKTLLRSFIMSFMLVNPMTLGDPKGDWGCCMSPFISFAEDSETITYGEPSGEASMLLTTYSFCTVRAIHPGNLNFKRAHATALYAEIQPSGRPGGSAGACPRAARPGSCAMLKRDCPGPHLRQEIG</sequence>
<dbReference type="STRING" id="414004.CENSYa_0089"/>
<protein>
    <submittedName>
        <fullName evidence="1">Uncharacterized protein</fullName>
    </submittedName>
</protein>
<dbReference type="HOGENOM" id="CLU_1639894_0_0_2"/>
<evidence type="ECO:0000313" key="1">
    <source>
        <dbReference type="EMBL" id="ABK76734.1"/>
    </source>
</evidence>